<name>A0A0B5JCJ2_9VIRU</name>
<reference evidence="1 2" key="1">
    <citation type="journal article" date="2015" name="Parasitol. Res.">
        <title>Viruses in close associations with free-living amoebae.</title>
        <authorList>
            <person name="Scheid P."/>
        </authorList>
    </citation>
    <scope>NUCLEOTIDE SEQUENCE [LARGE SCALE GENOMIC DNA]</scope>
    <source>
        <strain evidence="1">KlaHel</strain>
    </source>
</reference>
<evidence type="ECO:0000313" key="2">
    <source>
        <dbReference type="Proteomes" id="UP000202511"/>
    </source>
</evidence>
<protein>
    <submittedName>
        <fullName evidence="1">Uncharacterized protein</fullName>
    </submittedName>
</protein>
<evidence type="ECO:0000313" key="1">
    <source>
        <dbReference type="EMBL" id="AJF97352.1"/>
    </source>
</evidence>
<organism evidence="1 2">
    <name type="scientific">Pandoravirus inopinatum</name>
    <dbReference type="NCBI Taxonomy" id="1605721"/>
    <lineage>
        <taxon>Viruses</taxon>
        <taxon>Pandoravirus</taxon>
    </lineage>
</organism>
<dbReference type="RefSeq" id="YP_009119587.1">
    <property type="nucleotide sequence ID" value="NC_026440.1"/>
</dbReference>
<dbReference type="KEGG" id="vg:23462269"/>
<dbReference type="Proteomes" id="UP000202511">
    <property type="component" value="Segment"/>
</dbReference>
<dbReference type="EMBL" id="KP136319">
    <property type="protein sequence ID" value="AJF97352.1"/>
    <property type="molecule type" value="Genomic_DNA"/>
</dbReference>
<dbReference type="GeneID" id="23462269"/>
<accession>A0A0B5JCJ2</accession>
<proteinExistence type="predicted"/>
<sequence length="153" mass="16530">MTDAYDDDHGNAERPLRGLGDMPIEVVQMITRHLDTPHDLGAFAIAAPHLVADPVTPQVAKMIGFARASDVLVRGAPLSAVIALFAKWDEPVAVHMLGDAAEGGRLDVVQWIYDCIADGLRDVKDCDAPPRGSKSTFTTMFRATVVPVRARAR</sequence>